<dbReference type="SUPFAM" id="SSF58104">
    <property type="entry name" value="Methyl-accepting chemotaxis protein (MCP) signaling domain"/>
    <property type="match status" value="1"/>
</dbReference>
<name>A0A2M9G1Y7_9PROT</name>
<dbReference type="Pfam" id="PF00015">
    <property type="entry name" value="MCPsignal"/>
    <property type="match status" value="1"/>
</dbReference>
<accession>A0A2M9G1Y7</accession>
<dbReference type="GO" id="GO:0004888">
    <property type="term" value="F:transmembrane signaling receptor activity"/>
    <property type="evidence" value="ECO:0007669"/>
    <property type="project" value="InterPro"/>
</dbReference>
<evidence type="ECO:0000256" key="1">
    <source>
        <dbReference type="ARBA" id="ARBA00004429"/>
    </source>
</evidence>
<proteinExistence type="inferred from homology"/>
<dbReference type="PANTHER" id="PTHR32089:SF112">
    <property type="entry name" value="LYSOZYME-LIKE PROTEIN-RELATED"/>
    <property type="match status" value="1"/>
</dbReference>
<dbReference type="InterPro" id="IPR004090">
    <property type="entry name" value="Chemotax_Me-accpt_rcpt"/>
</dbReference>
<evidence type="ECO:0000256" key="4">
    <source>
        <dbReference type="ARBA" id="ARBA00029447"/>
    </source>
</evidence>
<dbReference type="AlphaFoldDB" id="A0A2M9G1Y7"/>
<keyword evidence="9" id="KW-1185">Reference proteome</keyword>
<evidence type="ECO:0000313" key="8">
    <source>
        <dbReference type="EMBL" id="PJK29732.1"/>
    </source>
</evidence>
<dbReference type="SMART" id="SM00283">
    <property type="entry name" value="MA"/>
    <property type="match status" value="1"/>
</dbReference>
<evidence type="ECO:0000259" key="7">
    <source>
        <dbReference type="PROSITE" id="PS50192"/>
    </source>
</evidence>
<dbReference type="OrthoDB" id="9797364at2"/>
<dbReference type="Proteomes" id="UP000229498">
    <property type="component" value="Unassembled WGS sequence"/>
</dbReference>
<keyword evidence="3 5" id="KW-0807">Transducer</keyword>
<keyword evidence="2" id="KW-1003">Cell membrane</keyword>
<dbReference type="PRINTS" id="PR00260">
    <property type="entry name" value="CHEMTRNSDUCR"/>
</dbReference>
<evidence type="ECO:0000256" key="2">
    <source>
        <dbReference type="ARBA" id="ARBA00022519"/>
    </source>
</evidence>
<dbReference type="GO" id="GO:0005886">
    <property type="term" value="C:plasma membrane"/>
    <property type="evidence" value="ECO:0007669"/>
    <property type="project" value="UniProtKB-SubCell"/>
</dbReference>
<feature type="domain" description="T-SNARE coiled-coil homology" evidence="7">
    <location>
        <begin position="317"/>
        <end position="379"/>
    </location>
</feature>
<protein>
    <submittedName>
        <fullName evidence="8">Chemotaxis protein</fullName>
    </submittedName>
</protein>
<keyword evidence="2" id="KW-0472">Membrane</keyword>
<dbReference type="InterPro" id="IPR000727">
    <property type="entry name" value="T_SNARE_dom"/>
</dbReference>
<dbReference type="Gene3D" id="1.10.287.950">
    <property type="entry name" value="Methyl-accepting chemotaxis protein"/>
    <property type="match status" value="1"/>
</dbReference>
<dbReference type="GO" id="GO:0007165">
    <property type="term" value="P:signal transduction"/>
    <property type="evidence" value="ECO:0007669"/>
    <property type="project" value="UniProtKB-KW"/>
</dbReference>
<dbReference type="InterPro" id="IPR004089">
    <property type="entry name" value="MCPsignal_dom"/>
</dbReference>
<evidence type="ECO:0000256" key="3">
    <source>
        <dbReference type="ARBA" id="ARBA00023224"/>
    </source>
</evidence>
<evidence type="ECO:0000256" key="5">
    <source>
        <dbReference type="PROSITE-ProRule" id="PRU00284"/>
    </source>
</evidence>
<dbReference type="PANTHER" id="PTHR32089">
    <property type="entry name" value="METHYL-ACCEPTING CHEMOTAXIS PROTEIN MCPB"/>
    <property type="match status" value="1"/>
</dbReference>
<gene>
    <name evidence="8" type="ORF">CVT23_11885</name>
</gene>
<dbReference type="EMBL" id="PHIG01000032">
    <property type="protein sequence ID" value="PJK29732.1"/>
    <property type="molecule type" value="Genomic_DNA"/>
</dbReference>
<dbReference type="GO" id="GO:0006935">
    <property type="term" value="P:chemotaxis"/>
    <property type="evidence" value="ECO:0007669"/>
    <property type="project" value="InterPro"/>
</dbReference>
<reference evidence="8 9" key="1">
    <citation type="submission" date="2017-11" db="EMBL/GenBank/DDBJ databases">
        <title>Draft genome sequence of Rhizobiales bacterium SY3-13.</title>
        <authorList>
            <person name="Sun C."/>
        </authorList>
    </citation>
    <scope>NUCLEOTIDE SEQUENCE [LARGE SCALE GENOMIC DNA]</scope>
    <source>
        <strain evidence="8 9">SY3-13</strain>
    </source>
</reference>
<comment type="subcellular location">
    <subcellularLocation>
        <location evidence="1">Cell inner membrane</location>
        <topology evidence="1">Multi-pass membrane protein</topology>
    </subcellularLocation>
</comment>
<evidence type="ECO:0000313" key="9">
    <source>
        <dbReference type="Proteomes" id="UP000229498"/>
    </source>
</evidence>
<feature type="domain" description="Methyl-accepting transducer" evidence="6">
    <location>
        <begin position="158"/>
        <end position="401"/>
    </location>
</feature>
<dbReference type="RefSeq" id="WP_109793757.1">
    <property type="nucleotide sequence ID" value="NZ_PHIG01000032.1"/>
</dbReference>
<dbReference type="PROSITE" id="PS50192">
    <property type="entry name" value="T_SNARE"/>
    <property type="match status" value="1"/>
</dbReference>
<comment type="caution">
    <text evidence="8">The sequence shown here is derived from an EMBL/GenBank/DDBJ whole genome shotgun (WGS) entry which is preliminary data.</text>
</comment>
<organism evidence="8 9">
    <name type="scientific">Minwuia thermotolerans</name>
    <dbReference type="NCBI Taxonomy" id="2056226"/>
    <lineage>
        <taxon>Bacteria</taxon>
        <taxon>Pseudomonadati</taxon>
        <taxon>Pseudomonadota</taxon>
        <taxon>Alphaproteobacteria</taxon>
        <taxon>Minwuiales</taxon>
        <taxon>Minwuiaceae</taxon>
        <taxon>Minwuia</taxon>
    </lineage>
</organism>
<keyword evidence="2" id="KW-0997">Cell inner membrane</keyword>
<dbReference type="PROSITE" id="PS50111">
    <property type="entry name" value="CHEMOTAXIS_TRANSDUC_2"/>
    <property type="match status" value="1"/>
</dbReference>
<dbReference type="Gene3D" id="3.30.450.20">
    <property type="entry name" value="PAS domain"/>
    <property type="match status" value="1"/>
</dbReference>
<comment type="similarity">
    <text evidence="4">Belongs to the methyl-accepting chemotaxis (MCP) protein family.</text>
</comment>
<sequence>MLNMIYRRGAKGGAGRPPADPEPVEDYETVKAERDRYRQMLDALPLNVMMCEPENFTVTYASRTSLETLRRLEHLVSIKADQLVGASIDVFHKNPEHQRRILRDPANLPWKARIRLGDEHLDLKVSAIRDADGGYAGPMLSWSVITDQVEMANRVKEVVDIVASAATELDSTATGLSDAANSSSERCSVVAASSQQASMNVHTVASATEELAASIAEITGQVAESAKIATMAVEEAEQTGSVMAKLAETASKIGEIVELINNIAAQTNLLALNATIEAARAGEAGKRFAVVANEVKQLAGQTAGATEQITRQIEAIQSGSEGAVKSLDDVSGTIRKMSEISNSVSVGMEQQRTATDDIARNVQEAATGTEDVTKNIETVSQATLSTGESARQVLDAAGELSRNAERLRTEIDSFLGRKD</sequence>
<evidence type="ECO:0000259" key="6">
    <source>
        <dbReference type="PROSITE" id="PS50111"/>
    </source>
</evidence>